<accession>A0A239K431</accession>
<dbReference type="AlphaFoldDB" id="A0A239K431"/>
<keyword evidence="2" id="KW-1185">Reference proteome</keyword>
<dbReference type="Proteomes" id="UP000198327">
    <property type="component" value="Unassembled WGS sequence"/>
</dbReference>
<evidence type="ECO:0000313" key="1">
    <source>
        <dbReference type="EMBL" id="SNT12528.1"/>
    </source>
</evidence>
<dbReference type="RefSeq" id="WP_089248232.1">
    <property type="nucleotide sequence ID" value="NZ_FZOW01000009.1"/>
</dbReference>
<protein>
    <submittedName>
        <fullName evidence="1">Uncharacterized protein</fullName>
    </submittedName>
</protein>
<proteinExistence type="predicted"/>
<sequence length="178" mass="18637">MNPSLDVRIQSMIRALTDTVLPQLVPGTAAADQAALVAGHLAVIRDQIDIAVEFDRYELRSYSLLAESLIGSVTGGPKTTSAVSLLTSLTATQREDGPADVCAHVDTLGSAIESLVHAVAVDGSNGAGASVTATVVDHERRRVAANRKLFLGMGWESDSTELPDLTKLSELTPVTASE</sequence>
<gene>
    <name evidence="1" type="ORF">SAMN05421642_109225</name>
</gene>
<dbReference type="EMBL" id="FZOW01000009">
    <property type="protein sequence ID" value="SNT12528.1"/>
    <property type="molecule type" value="Genomic_DNA"/>
</dbReference>
<name>A0A239K431_9NOCA</name>
<reference evidence="2" key="1">
    <citation type="submission" date="2017-06" db="EMBL/GenBank/DDBJ databases">
        <authorList>
            <person name="Varghese N."/>
            <person name="Submissions S."/>
        </authorList>
    </citation>
    <scope>NUCLEOTIDE SEQUENCE [LARGE SCALE GENOMIC DNA]</scope>
    <source>
        <strain evidence="2">JCM 23211</strain>
    </source>
</reference>
<organism evidence="1 2">
    <name type="scientific">Rhodococcoides kyotonense</name>
    <dbReference type="NCBI Taxonomy" id="398843"/>
    <lineage>
        <taxon>Bacteria</taxon>
        <taxon>Bacillati</taxon>
        <taxon>Actinomycetota</taxon>
        <taxon>Actinomycetes</taxon>
        <taxon>Mycobacteriales</taxon>
        <taxon>Nocardiaceae</taxon>
        <taxon>Rhodococcoides</taxon>
    </lineage>
</organism>
<evidence type="ECO:0000313" key="2">
    <source>
        <dbReference type="Proteomes" id="UP000198327"/>
    </source>
</evidence>
<dbReference type="OrthoDB" id="4761345at2"/>